<dbReference type="HOGENOM" id="CLU_3097913_0_0_6"/>
<gene>
    <name evidence="1" type="ordered locus">ESA_pESA3p05515</name>
</gene>
<evidence type="ECO:0000313" key="2">
    <source>
        <dbReference type="Proteomes" id="UP000000260"/>
    </source>
</evidence>
<geneLocation type="plasmid" evidence="1 2">
    <name>pESA3</name>
</geneLocation>
<evidence type="ECO:0000313" key="1">
    <source>
        <dbReference type="EMBL" id="ABU79712.1"/>
    </source>
</evidence>
<protein>
    <submittedName>
        <fullName evidence="1">Uncharacterized protein</fullName>
    </submittedName>
</protein>
<dbReference type="AlphaFoldDB" id="A7MRN8"/>
<dbReference type="KEGG" id="esa:ESA_pESA3p05515"/>
<dbReference type="Proteomes" id="UP000000260">
    <property type="component" value="Plasmid pESA3"/>
</dbReference>
<reference evidence="2" key="1">
    <citation type="journal article" date="2010" name="PLoS ONE">
        <title>Genome sequence of Cronobacter sakazakii BAA-894 and comparative genomic hybridization analysis with other Cronobacter species.</title>
        <authorList>
            <person name="Kucerova E."/>
            <person name="Clifton S.W."/>
            <person name="Xia X.Q."/>
            <person name="Long F."/>
            <person name="Porwollik S."/>
            <person name="Fulton L."/>
            <person name="Fronick C."/>
            <person name="Minx P."/>
            <person name="Kyung K."/>
            <person name="Warren W."/>
            <person name="Fulton R."/>
            <person name="Feng D."/>
            <person name="Wollam A."/>
            <person name="Shah N."/>
            <person name="Bhonagiri V."/>
            <person name="Nash W.E."/>
            <person name="Hallsworth-Pepin K."/>
            <person name="Wilson R.K."/>
            <person name="McClelland M."/>
            <person name="Forsythe S.J."/>
        </authorList>
    </citation>
    <scope>NUCLEOTIDE SEQUENCE [LARGE SCALE GENOMIC DNA]</scope>
    <source>
        <strain evidence="2">ATCC BAA-894</strain>
    </source>
</reference>
<dbReference type="EMBL" id="CP000785">
    <property type="protein sequence ID" value="ABU79712.1"/>
    <property type="molecule type" value="Genomic_DNA"/>
</dbReference>
<proteinExistence type="predicted"/>
<organism evidence="1 2">
    <name type="scientific">Cronobacter sakazakii (strain ATCC BAA-894)</name>
    <name type="common">Enterobacter sakazakii</name>
    <dbReference type="NCBI Taxonomy" id="290339"/>
    <lineage>
        <taxon>Bacteria</taxon>
        <taxon>Pseudomonadati</taxon>
        <taxon>Pseudomonadota</taxon>
        <taxon>Gammaproteobacteria</taxon>
        <taxon>Enterobacterales</taxon>
        <taxon>Enterobacteriaceae</taxon>
        <taxon>Cronobacter</taxon>
    </lineage>
</organism>
<keyword evidence="2" id="KW-1185">Reference proteome</keyword>
<accession>A7MRN8</accession>
<keyword evidence="1" id="KW-0614">Plasmid</keyword>
<name>A7MRN8_CROS8</name>
<sequence length="51" mass="5982">MRQAVALRIAYRQLCFRRVLVSDVVKLDRNIITHRAFLMVVFMPAGTGRYE</sequence>